<keyword evidence="1" id="KW-0732">Signal</keyword>
<proteinExistence type="predicted"/>
<dbReference type="AlphaFoldDB" id="A0A5K4F859"/>
<accession>A0A5K4F859</accession>
<sequence length="69" mass="8289">MLSFDSILHLNFVLLLLPQDVQFKCCRLLVRRRIQLKHFKQINRYIICCHNSFYNTTNYSPQKSKNTGQ</sequence>
<reference evidence="2" key="1">
    <citation type="journal article" date="2012" name="PLoS Negl. Trop. Dis.">
        <title>A systematically improved high quality genome and transcriptome of the human blood fluke Schistosoma mansoni.</title>
        <authorList>
            <person name="Protasio A.V."/>
            <person name="Tsai I.J."/>
            <person name="Babbage A."/>
            <person name="Nichol S."/>
            <person name="Hunt M."/>
            <person name="Aslett M.A."/>
            <person name="De Silva N."/>
            <person name="Velarde G.S."/>
            <person name="Anderson T.J."/>
            <person name="Clark R.C."/>
            <person name="Davidson C."/>
            <person name="Dillon G.P."/>
            <person name="Holroyd N.E."/>
            <person name="LoVerde P.T."/>
            <person name="Lloyd C."/>
            <person name="McQuillan J."/>
            <person name="Oliveira G."/>
            <person name="Otto T.D."/>
            <person name="Parker-Manuel S.J."/>
            <person name="Quail M.A."/>
            <person name="Wilson R.A."/>
            <person name="Zerlotini A."/>
            <person name="Dunne D.W."/>
            <person name="Berriman M."/>
        </authorList>
    </citation>
    <scope>NUCLEOTIDE SEQUENCE [LARGE SCALE GENOMIC DNA]</scope>
    <source>
        <strain evidence="2">Puerto Rican</strain>
    </source>
</reference>
<evidence type="ECO:0000256" key="1">
    <source>
        <dbReference type="SAM" id="SignalP"/>
    </source>
</evidence>
<protein>
    <submittedName>
        <fullName evidence="3">Secreted protein</fullName>
    </submittedName>
</protein>
<name>A0A5K4F859_SCHMA</name>
<feature type="signal peptide" evidence="1">
    <location>
        <begin position="1"/>
        <end position="23"/>
    </location>
</feature>
<evidence type="ECO:0000313" key="3">
    <source>
        <dbReference type="WBParaSite" id="Smp_323370.1"/>
    </source>
</evidence>
<evidence type="ECO:0000313" key="2">
    <source>
        <dbReference type="Proteomes" id="UP000008854"/>
    </source>
</evidence>
<dbReference type="InParanoid" id="A0A5K4F859"/>
<organism evidence="2 3">
    <name type="scientific">Schistosoma mansoni</name>
    <name type="common">Blood fluke</name>
    <dbReference type="NCBI Taxonomy" id="6183"/>
    <lineage>
        <taxon>Eukaryota</taxon>
        <taxon>Metazoa</taxon>
        <taxon>Spiralia</taxon>
        <taxon>Lophotrochozoa</taxon>
        <taxon>Platyhelminthes</taxon>
        <taxon>Trematoda</taxon>
        <taxon>Digenea</taxon>
        <taxon>Strigeidida</taxon>
        <taxon>Schistosomatoidea</taxon>
        <taxon>Schistosomatidae</taxon>
        <taxon>Schistosoma</taxon>
    </lineage>
</organism>
<feature type="chain" id="PRO_5024393876" evidence="1">
    <location>
        <begin position="24"/>
        <end position="69"/>
    </location>
</feature>
<reference evidence="3" key="2">
    <citation type="submission" date="2019-11" db="UniProtKB">
        <authorList>
            <consortium name="WormBaseParasite"/>
        </authorList>
    </citation>
    <scope>IDENTIFICATION</scope>
    <source>
        <strain evidence="3">Puerto Rican</strain>
    </source>
</reference>
<dbReference type="WBParaSite" id="Smp_323370.1">
    <property type="protein sequence ID" value="Smp_323370.1"/>
    <property type="gene ID" value="Smp_323370"/>
</dbReference>
<keyword evidence="2" id="KW-1185">Reference proteome</keyword>
<dbReference type="Proteomes" id="UP000008854">
    <property type="component" value="Unassembled WGS sequence"/>
</dbReference>